<dbReference type="Pfam" id="PF23504">
    <property type="entry name" value="YodE"/>
    <property type="match status" value="1"/>
</dbReference>
<reference evidence="1" key="1">
    <citation type="submission" date="2016-09" db="EMBL/GenBank/DDBJ databases">
        <authorList>
            <person name="Bell R."/>
        </authorList>
    </citation>
    <scope>NUCLEOTIDE SEQUENCE</scope>
    <source>
        <strain evidence="1">CFSAN044921</strain>
    </source>
</reference>
<sequence>MTINNESGYLIVYTAILSGAIVTPRGGEIRLVL</sequence>
<dbReference type="EMBL" id="CP075129">
    <property type="protein sequence ID" value="QVZ72423.1"/>
    <property type="molecule type" value="Genomic_DNA"/>
</dbReference>
<name>A0A8E7VSQ6_SALRU</name>
<evidence type="ECO:0000313" key="1">
    <source>
        <dbReference type="EMBL" id="QVZ72423.1"/>
    </source>
</evidence>
<proteinExistence type="predicted"/>
<gene>
    <name evidence="1" type="ORF">A7S43_17060</name>
</gene>
<dbReference type="AlphaFoldDB" id="A0A8E7VSQ6"/>
<protein>
    <submittedName>
        <fullName evidence="1">Uncharacterized protein</fullName>
    </submittedName>
</protein>
<dbReference type="InterPro" id="IPR057795">
    <property type="entry name" value="YodE"/>
</dbReference>
<organism evidence="1">
    <name type="scientific">Salmonella rubislaw</name>
    <dbReference type="NCBI Taxonomy" id="598"/>
    <lineage>
        <taxon>Bacteria</taxon>
        <taxon>Pseudomonadati</taxon>
        <taxon>Pseudomonadota</taxon>
        <taxon>Gammaproteobacteria</taxon>
        <taxon>Enterobacterales</taxon>
        <taxon>Enterobacteriaceae</taxon>
        <taxon>Salmonella</taxon>
    </lineage>
</organism>
<accession>A0A8E7VSQ6</accession>
<reference evidence="1" key="2">
    <citation type="submission" date="2021-05" db="EMBL/GenBank/DDBJ databases">
        <title>Whole genome PacBio Sequel sequence of Salmonella enterica subsp. enterica.</title>
        <authorList>
            <person name="Hoffmann M."/>
            <person name="Balkey M."/>
            <person name="Luo Y."/>
        </authorList>
    </citation>
    <scope>NUCLEOTIDE SEQUENCE</scope>
    <source>
        <strain evidence="1">CFSAN044921</strain>
    </source>
</reference>